<name>A0A7W6H654_9HYPH</name>
<dbReference type="Proteomes" id="UP000542776">
    <property type="component" value="Unassembled WGS sequence"/>
</dbReference>
<evidence type="ECO:0000313" key="3">
    <source>
        <dbReference type="EMBL" id="MBB3999309.1"/>
    </source>
</evidence>
<protein>
    <submittedName>
        <fullName evidence="3">Uncharacterized protein (TIGR02186 family)</fullName>
    </submittedName>
</protein>
<keyword evidence="1" id="KW-1133">Transmembrane helix</keyword>
<dbReference type="AlphaFoldDB" id="A0A7W6H654"/>
<dbReference type="NCBIfam" id="TIGR02186">
    <property type="entry name" value="alph_Pro_TM"/>
    <property type="match status" value="1"/>
</dbReference>
<feature type="transmembrane region" description="Helical" evidence="1">
    <location>
        <begin position="255"/>
        <end position="276"/>
    </location>
</feature>
<evidence type="ECO:0000256" key="2">
    <source>
        <dbReference type="SAM" id="SignalP"/>
    </source>
</evidence>
<keyword evidence="2" id="KW-0732">Signal</keyword>
<comment type="caution">
    <text evidence="3">The sequence shown here is derived from an EMBL/GenBank/DDBJ whole genome shotgun (WGS) entry which is preliminary data.</text>
</comment>
<reference evidence="3 4" key="1">
    <citation type="submission" date="2020-08" db="EMBL/GenBank/DDBJ databases">
        <title>Genomic Encyclopedia of Type Strains, Phase IV (KMG-IV): sequencing the most valuable type-strain genomes for metagenomic binning, comparative biology and taxonomic classification.</title>
        <authorList>
            <person name="Goeker M."/>
        </authorList>
    </citation>
    <scope>NUCLEOTIDE SEQUENCE [LARGE SCALE GENOMIC DNA]</scope>
    <source>
        <strain evidence="3 4">DSM 102238</strain>
    </source>
</reference>
<sequence>MKAARRLALLAALLVGPAAAQQPAPPVAAPATADADGSATPPSVETFEIGLSTETISVGAGFGGARLVVFGALDNADQRILRQGRYDIVVVLEGPKRDLVVREKRRFFGLWVNRGSERFQGVPLSYSLASTRPVRDIAPSVTLRQLSLGLDDLGFERASAGQARAGQGTDYADALRRLKIGSGLYTEAVGAIEFVSSTLFRANLVLPPDMPVGRHVARAILFREGTFVRERSEDLWVVKTGLENQISVFAARNGVLYGMLAVAVAIFTGWFGRIIFKRD</sequence>
<proteinExistence type="predicted"/>
<dbReference type="Pfam" id="PF09608">
    <property type="entry name" value="Alph_Pro_TM"/>
    <property type="match status" value="1"/>
</dbReference>
<feature type="signal peptide" evidence="2">
    <location>
        <begin position="1"/>
        <end position="20"/>
    </location>
</feature>
<keyword evidence="1" id="KW-0472">Membrane</keyword>
<keyword evidence="1" id="KW-0812">Transmembrane</keyword>
<evidence type="ECO:0000256" key="1">
    <source>
        <dbReference type="SAM" id="Phobius"/>
    </source>
</evidence>
<dbReference type="RefSeq" id="WP_183200859.1">
    <property type="nucleotide sequence ID" value="NZ_JACIEK010000009.1"/>
</dbReference>
<dbReference type="InterPro" id="IPR019088">
    <property type="entry name" value="CHP02186-rel_TM"/>
</dbReference>
<gene>
    <name evidence="3" type="ORF">GGR04_003178</name>
</gene>
<accession>A0A7W6H654</accession>
<organism evidence="3 4">
    <name type="scientific">Aureimonas pseudogalii</name>
    <dbReference type="NCBI Taxonomy" id="1744844"/>
    <lineage>
        <taxon>Bacteria</taxon>
        <taxon>Pseudomonadati</taxon>
        <taxon>Pseudomonadota</taxon>
        <taxon>Alphaproteobacteria</taxon>
        <taxon>Hyphomicrobiales</taxon>
        <taxon>Aurantimonadaceae</taxon>
        <taxon>Aureimonas</taxon>
    </lineage>
</organism>
<evidence type="ECO:0000313" key="4">
    <source>
        <dbReference type="Proteomes" id="UP000542776"/>
    </source>
</evidence>
<dbReference type="EMBL" id="JACIEK010000009">
    <property type="protein sequence ID" value="MBB3999309.1"/>
    <property type="molecule type" value="Genomic_DNA"/>
</dbReference>
<keyword evidence="4" id="KW-1185">Reference proteome</keyword>
<feature type="chain" id="PRO_5030826505" evidence="2">
    <location>
        <begin position="21"/>
        <end position="279"/>
    </location>
</feature>